<dbReference type="Gene3D" id="2.60.120.1440">
    <property type="match status" value="1"/>
</dbReference>
<dbReference type="EMBL" id="FPHB01000022">
    <property type="protein sequence ID" value="SFV54054.1"/>
    <property type="molecule type" value="Genomic_DNA"/>
</dbReference>
<dbReference type="Pfam" id="PF04773">
    <property type="entry name" value="FecR"/>
    <property type="match status" value="1"/>
</dbReference>
<name>A0A1W1BKH2_9ZZZZ</name>
<proteinExistence type="predicted"/>
<dbReference type="InterPro" id="IPR006860">
    <property type="entry name" value="FecR"/>
</dbReference>
<sequence>MMSKLILLMLLAGVAFASSIGIVQKVDGIVKVTHKGSIKKSKVKEGYEIQAGDIISTYRNSYAVLKLADNSDVVVAQRSVIAFEDALDFKQNGGKIYYKITSKDVKNKLKIKTNFAIIGIKGTTFIVSADKNSSYVALKEGLIGIASIKEEFQLYKKKVMSEFESFMKRQQEGFEKYKKEQEEYIMTMTKQFDLQAGNVVSFSGEKAIENPLKNKQEFESFEQLLKE</sequence>
<evidence type="ECO:0000313" key="2">
    <source>
        <dbReference type="EMBL" id="SFV54054.1"/>
    </source>
</evidence>
<feature type="domain" description="FecR protein" evidence="1">
    <location>
        <begin position="54"/>
        <end position="143"/>
    </location>
</feature>
<accession>A0A1W1BKH2</accession>
<reference evidence="2" key="1">
    <citation type="submission" date="2016-10" db="EMBL/GenBank/DDBJ databases">
        <authorList>
            <person name="de Groot N.N."/>
        </authorList>
    </citation>
    <scope>NUCLEOTIDE SEQUENCE</scope>
</reference>
<gene>
    <name evidence="2" type="ORF">MNB_SM-7-1005</name>
</gene>
<protein>
    <recommendedName>
        <fullName evidence="1">FecR protein domain-containing protein</fullName>
    </recommendedName>
</protein>
<dbReference type="AlphaFoldDB" id="A0A1W1BKH2"/>
<organism evidence="2">
    <name type="scientific">hydrothermal vent metagenome</name>
    <dbReference type="NCBI Taxonomy" id="652676"/>
    <lineage>
        <taxon>unclassified sequences</taxon>
        <taxon>metagenomes</taxon>
        <taxon>ecological metagenomes</taxon>
    </lineage>
</organism>
<dbReference type="PANTHER" id="PTHR38731">
    <property type="entry name" value="LIPL45-RELATED LIPOPROTEIN-RELATED"/>
    <property type="match status" value="1"/>
</dbReference>
<evidence type="ECO:0000259" key="1">
    <source>
        <dbReference type="Pfam" id="PF04773"/>
    </source>
</evidence>